<dbReference type="AlphaFoldDB" id="A0A0K2SJB9"/>
<dbReference type="PRINTS" id="PR00164">
    <property type="entry name" value="ABC2TRNSPORT"/>
</dbReference>
<dbReference type="InterPro" id="IPR051784">
    <property type="entry name" value="Nod_factor_ABC_transporter"/>
</dbReference>
<feature type="transmembrane region" description="Helical" evidence="5">
    <location>
        <begin position="39"/>
        <end position="58"/>
    </location>
</feature>
<dbReference type="Pfam" id="PF01061">
    <property type="entry name" value="ABC2_membrane"/>
    <property type="match status" value="1"/>
</dbReference>
<dbReference type="STRING" id="1555112.LIP_1323"/>
<keyword evidence="4 5" id="KW-0472">Membrane</keyword>
<evidence type="ECO:0000313" key="8">
    <source>
        <dbReference type="Proteomes" id="UP000065807"/>
    </source>
</evidence>
<dbReference type="InterPro" id="IPR047817">
    <property type="entry name" value="ABC2_TM_bact-type"/>
</dbReference>
<feature type="transmembrane region" description="Helical" evidence="5">
    <location>
        <begin position="78"/>
        <end position="103"/>
    </location>
</feature>
<sequence>MSVLEQRPVVSVHSRPAAWASDVYVVFWREMKHFAGQRLRILMMLVQPVIWLVLMGNVMNGFTRIPAAQELIGAGSYVAFMVPGIVVMTALFAGLFSGMSVVWDRRFGFLQKMLASPIRRSAIALGKMAAAAVQGGIQAAVILGLGLLMGVRPATGLPGAVTALALAMLFALSMAGLSLAVAAAMRSQEALMAIMNFLTMPLLFTSDAIFPRAAMPGWLAGIARVNPVSFTVRPVRELVLSGWDWGAIAAGAGAVLLFSLVMTALATRQLERGAA</sequence>
<keyword evidence="5" id="KW-0813">Transport</keyword>
<dbReference type="KEGG" id="lpil:LIP_1323"/>
<keyword evidence="5" id="KW-1003">Cell membrane</keyword>
<evidence type="ECO:0000256" key="3">
    <source>
        <dbReference type="ARBA" id="ARBA00022989"/>
    </source>
</evidence>
<dbReference type="InterPro" id="IPR013525">
    <property type="entry name" value="ABC2_TM"/>
</dbReference>
<dbReference type="InterPro" id="IPR000412">
    <property type="entry name" value="ABC_2_transport"/>
</dbReference>
<feature type="transmembrane region" description="Helical" evidence="5">
    <location>
        <begin position="245"/>
        <end position="266"/>
    </location>
</feature>
<accession>A0A0K2SJB9</accession>
<reference evidence="8" key="2">
    <citation type="journal article" date="2016" name="Int. J. Syst. Evol. Microbiol.">
        <title>Complete genome sequence and cell structure of Limnochorda pilosa, a Gram-negative spore-former within the phylum Firmicutes.</title>
        <authorList>
            <person name="Watanabe M."/>
            <person name="Kojima H."/>
            <person name="Fukui M."/>
        </authorList>
    </citation>
    <scope>NUCLEOTIDE SEQUENCE [LARGE SCALE GENOMIC DNA]</scope>
    <source>
        <strain evidence="8">HC45</strain>
    </source>
</reference>
<feature type="transmembrane region" description="Helical" evidence="5">
    <location>
        <begin position="160"/>
        <end position="183"/>
    </location>
</feature>
<keyword evidence="3 5" id="KW-1133">Transmembrane helix</keyword>
<evidence type="ECO:0000256" key="5">
    <source>
        <dbReference type="RuleBase" id="RU361157"/>
    </source>
</evidence>
<feature type="transmembrane region" description="Helical" evidence="5">
    <location>
        <begin position="190"/>
        <end position="210"/>
    </location>
</feature>
<feature type="domain" description="ABC transmembrane type-2" evidence="6">
    <location>
        <begin position="39"/>
        <end position="273"/>
    </location>
</feature>
<feature type="transmembrane region" description="Helical" evidence="5">
    <location>
        <begin position="124"/>
        <end position="148"/>
    </location>
</feature>
<dbReference type="PANTHER" id="PTHR43229">
    <property type="entry name" value="NODULATION PROTEIN J"/>
    <property type="match status" value="1"/>
</dbReference>
<dbReference type="Proteomes" id="UP000065807">
    <property type="component" value="Chromosome"/>
</dbReference>
<dbReference type="PIRSF" id="PIRSF006648">
    <property type="entry name" value="DrrB"/>
    <property type="match status" value="1"/>
</dbReference>
<dbReference type="PANTHER" id="PTHR43229:SF2">
    <property type="entry name" value="NODULATION PROTEIN J"/>
    <property type="match status" value="1"/>
</dbReference>
<protein>
    <recommendedName>
        <fullName evidence="5">Transport permease protein</fullName>
    </recommendedName>
</protein>
<dbReference type="EMBL" id="AP014924">
    <property type="protein sequence ID" value="BAS27175.1"/>
    <property type="molecule type" value="Genomic_DNA"/>
</dbReference>
<dbReference type="GO" id="GO:0043190">
    <property type="term" value="C:ATP-binding cassette (ABC) transporter complex"/>
    <property type="evidence" value="ECO:0007669"/>
    <property type="project" value="InterPro"/>
</dbReference>
<proteinExistence type="inferred from homology"/>
<evidence type="ECO:0000259" key="6">
    <source>
        <dbReference type="PROSITE" id="PS51012"/>
    </source>
</evidence>
<comment type="similarity">
    <text evidence="5">Belongs to the ABC-2 integral membrane protein family.</text>
</comment>
<name>A0A0K2SJB9_LIMPI</name>
<evidence type="ECO:0000313" key="7">
    <source>
        <dbReference type="EMBL" id="BAS27175.1"/>
    </source>
</evidence>
<evidence type="ECO:0000256" key="2">
    <source>
        <dbReference type="ARBA" id="ARBA00022692"/>
    </source>
</evidence>
<dbReference type="PATRIC" id="fig|1555112.3.peg.1364"/>
<dbReference type="PROSITE" id="PS51012">
    <property type="entry name" value="ABC_TM2"/>
    <property type="match status" value="1"/>
</dbReference>
<organism evidence="7 8">
    <name type="scientific">Limnochorda pilosa</name>
    <dbReference type="NCBI Taxonomy" id="1555112"/>
    <lineage>
        <taxon>Bacteria</taxon>
        <taxon>Bacillati</taxon>
        <taxon>Bacillota</taxon>
        <taxon>Limnochordia</taxon>
        <taxon>Limnochordales</taxon>
        <taxon>Limnochordaceae</taxon>
        <taxon>Limnochorda</taxon>
    </lineage>
</organism>
<evidence type="ECO:0000256" key="1">
    <source>
        <dbReference type="ARBA" id="ARBA00004141"/>
    </source>
</evidence>
<gene>
    <name evidence="7" type="ORF">LIP_1323</name>
</gene>
<comment type="subcellular location">
    <subcellularLocation>
        <location evidence="5">Cell membrane</location>
        <topology evidence="5">Multi-pass membrane protein</topology>
    </subcellularLocation>
    <subcellularLocation>
        <location evidence="1">Membrane</location>
        <topology evidence="1">Multi-pass membrane protein</topology>
    </subcellularLocation>
</comment>
<dbReference type="RefSeq" id="WP_068135681.1">
    <property type="nucleotide sequence ID" value="NZ_AP014924.1"/>
</dbReference>
<evidence type="ECO:0000256" key="4">
    <source>
        <dbReference type="ARBA" id="ARBA00023136"/>
    </source>
</evidence>
<dbReference type="OrthoDB" id="9788252at2"/>
<dbReference type="GO" id="GO:0140359">
    <property type="term" value="F:ABC-type transporter activity"/>
    <property type="evidence" value="ECO:0007669"/>
    <property type="project" value="InterPro"/>
</dbReference>
<reference evidence="8" key="1">
    <citation type="submission" date="2015-07" db="EMBL/GenBank/DDBJ databases">
        <title>Complete genome sequence and phylogenetic analysis of Limnochorda pilosa.</title>
        <authorList>
            <person name="Watanabe M."/>
            <person name="Kojima H."/>
            <person name="Fukui M."/>
        </authorList>
    </citation>
    <scope>NUCLEOTIDE SEQUENCE [LARGE SCALE GENOMIC DNA]</scope>
    <source>
        <strain evidence="8">HC45</strain>
    </source>
</reference>
<keyword evidence="8" id="KW-1185">Reference proteome</keyword>
<keyword evidence="2 5" id="KW-0812">Transmembrane</keyword>